<accession>A0AAD5WXU2</accession>
<dbReference type="InterPro" id="IPR002509">
    <property type="entry name" value="NODB_dom"/>
</dbReference>
<feature type="domain" description="NodB homology" evidence="3">
    <location>
        <begin position="66"/>
        <end position="193"/>
    </location>
</feature>
<dbReference type="SUPFAM" id="SSF88713">
    <property type="entry name" value="Glycoside hydrolase/deacetylase"/>
    <property type="match status" value="1"/>
</dbReference>
<dbReference type="Gene3D" id="3.20.20.370">
    <property type="entry name" value="Glycoside hydrolase/deacetylase"/>
    <property type="match status" value="1"/>
</dbReference>
<dbReference type="EMBL" id="JADGJD010001507">
    <property type="protein sequence ID" value="KAJ3041107.1"/>
    <property type="molecule type" value="Genomic_DNA"/>
</dbReference>
<dbReference type="PANTHER" id="PTHR45985:SF3">
    <property type="entry name" value="CHITIN DEACETYLASE-LIKE 4"/>
    <property type="match status" value="1"/>
</dbReference>
<protein>
    <recommendedName>
        <fullName evidence="3">NodB homology domain-containing protein</fullName>
    </recommendedName>
</protein>
<evidence type="ECO:0000259" key="3">
    <source>
        <dbReference type="Pfam" id="PF01522"/>
    </source>
</evidence>
<dbReference type="GO" id="GO:0016810">
    <property type="term" value="F:hydrolase activity, acting on carbon-nitrogen (but not peptide) bonds"/>
    <property type="evidence" value="ECO:0007669"/>
    <property type="project" value="InterPro"/>
</dbReference>
<reference evidence="4" key="1">
    <citation type="submission" date="2020-05" db="EMBL/GenBank/DDBJ databases">
        <title>Phylogenomic resolution of chytrid fungi.</title>
        <authorList>
            <person name="Stajich J.E."/>
            <person name="Amses K."/>
            <person name="Simmons R."/>
            <person name="Seto K."/>
            <person name="Myers J."/>
            <person name="Bonds A."/>
            <person name="Quandt C.A."/>
            <person name="Barry K."/>
            <person name="Liu P."/>
            <person name="Grigoriev I."/>
            <person name="Longcore J.E."/>
            <person name="James T.Y."/>
        </authorList>
    </citation>
    <scope>NUCLEOTIDE SEQUENCE</scope>
    <source>
        <strain evidence="4">JEL0318</strain>
    </source>
</reference>
<dbReference type="AlphaFoldDB" id="A0AAD5WXU2"/>
<sequence length="456" mass="49497">MRLQSAFLALSLLTTLTSAHPQEGGAIPAPPTGGSTDPSYSCPSSCTPPSCQCASTAIPGGLSKDKTPMFVTLTYDDSVQVELFETIMAVHNRTQNSNGCDLPGTFFVSTQYTDFWLVQRTYGLGSEVACHTINHFDLRNMSAAAVTAEIDGCRKAINAFSGVPASKLTGFRHPFLSFSPTSMEAVQKAGFEYDSSIVLDPNTQAFWPHTLDYGMPYNPQPCTNCPPGPQWKLPGLWEIPMYALLDKDGKVWASMDPIINPQLNDYDKALDNLKKTFDVHYEKKLPMGLYQHISQLVAWVAFGDDKRKKQDLLTAFFAYTQQKSDVYFVTNQQLLAWIKKPVPTDQMSTFLPCILPATDKSNKEICDGIDNNGDGAVDEGLVLSCQITPTSNTRSCFGCPAVNPNVSNPVPDHGNALKAIPADGCPNLGSWDPAAGSCLDLKRPQAVAKSSNGTQG</sequence>
<dbReference type="Pfam" id="PF01522">
    <property type="entry name" value="Polysacc_deac_1"/>
    <property type="match status" value="1"/>
</dbReference>
<evidence type="ECO:0000256" key="1">
    <source>
        <dbReference type="SAM" id="MobiDB-lite"/>
    </source>
</evidence>
<dbReference type="InterPro" id="IPR052740">
    <property type="entry name" value="CE4"/>
</dbReference>
<feature type="chain" id="PRO_5042120409" description="NodB homology domain-containing protein" evidence="2">
    <location>
        <begin position="20"/>
        <end position="456"/>
    </location>
</feature>
<name>A0AAD5WXU2_9FUNG</name>
<proteinExistence type="predicted"/>
<dbReference type="GO" id="GO:0005975">
    <property type="term" value="P:carbohydrate metabolic process"/>
    <property type="evidence" value="ECO:0007669"/>
    <property type="project" value="InterPro"/>
</dbReference>
<gene>
    <name evidence="4" type="ORF">HK097_002377</name>
</gene>
<dbReference type="PANTHER" id="PTHR45985">
    <property type="match status" value="1"/>
</dbReference>
<keyword evidence="2" id="KW-0732">Signal</keyword>
<feature type="signal peptide" evidence="2">
    <location>
        <begin position="1"/>
        <end position="19"/>
    </location>
</feature>
<organism evidence="4 5">
    <name type="scientific">Rhizophlyctis rosea</name>
    <dbReference type="NCBI Taxonomy" id="64517"/>
    <lineage>
        <taxon>Eukaryota</taxon>
        <taxon>Fungi</taxon>
        <taxon>Fungi incertae sedis</taxon>
        <taxon>Chytridiomycota</taxon>
        <taxon>Chytridiomycota incertae sedis</taxon>
        <taxon>Chytridiomycetes</taxon>
        <taxon>Rhizophlyctidales</taxon>
        <taxon>Rhizophlyctidaceae</taxon>
        <taxon>Rhizophlyctis</taxon>
    </lineage>
</organism>
<dbReference type="InterPro" id="IPR011330">
    <property type="entry name" value="Glyco_hydro/deAcase_b/a-brl"/>
</dbReference>
<evidence type="ECO:0000313" key="4">
    <source>
        <dbReference type="EMBL" id="KAJ3041107.1"/>
    </source>
</evidence>
<feature type="non-terminal residue" evidence="4">
    <location>
        <position position="456"/>
    </location>
</feature>
<comment type="caution">
    <text evidence="4">The sequence shown here is derived from an EMBL/GenBank/DDBJ whole genome shotgun (WGS) entry which is preliminary data.</text>
</comment>
<dbReference type="Proteomes" id="UP001212841">
    <property type="component" value="Unassembled WGS sequence"/>
</dbReference>
<evidence type="ECO:0000256" key="2">
    <source>
        <dbReference type="SAM" id="SignalP"/>
    </source>
</evidence>
<evidence type="ECO:0000313" key="5">
    <source>
        <dbReference type="Proteomes" id="UP001212841"/>
    </source>
</evidence>
<feature type="region of interest" description="Disordered" evidence="1">
    <location>
        <begin position="20"/>
        <end position="40"/>
    </location>
</feature>
<keyword evidence="5" id="KW-1185">Reference proteome</keyword>